<evidence type="ECO:0000256" key="6">
    <source>
        <dbReference type="ARBA" id="ARBA00023136"/>
    </source>
</evidence>
<protein>
    <submittedName>
        <fullName evidence="12">Cellulose synthase-like protein</fullName>
    </submittedName>
</protein>
<evidence type="ECO:0000256" key="1">
    <source>
        <dbReference type="ARBA" id="ARBA00004127"/>
    </source>
</evidence>
<dbReference type="InterPro" id="IPR029044">
    <property type="entry name" value="Nucleotide-diphossugar_trans"/>
</dbReference>
<feature type="transmembrane region" description="Helical" evidence="11">
    <location>
        <begin position="23"/>
        <end position="41"/>
    </location>
</feature>
<feature type="binding site" evidence="9">
    <location>
        <position position="106"/>
    </location>
    <ligand>
        <name>UDP-alpha-D-glucose</name>
        <dbReference type="ChEBI" id="CHEBI:58885"/>
    </ligand>
</feature>
<accession>A0AAD7PAW9</accession>
<evidence type="ECO:0000256" key="7">
    <source>
        <dbReference type="ARBA" id="ARBA00023316"/>
    </source>
</evidence>
<evidence type="ECO:0000256" key="9">
    <source>
        <dbReference type="PIRSR" id="PIRSR605150-2"/>
    </source>
</evidence>
<sequence length="751" mass="84451">MANPTAHPQYEEISLKHVTVRRILDIIILFLQLSLLLYRFFNLTNNGFTWLLAFLCELWFTIDWILSLCIIWTPIDYKTYPENLINQVAELPAVDMFVTTADPVLEPPIITVNTVLSLLAVDYPADKLACYVSDDGCSPITFYSLVEASKFAQLWVPFCKKYNVQLRAPFRYFSVKPIYSTYESLEFQQEWGKMKEEYEKLCQKVEEAHKLVPSNLSADYAAFKDIESKNHPSIIKVIWENKNGFADGLLPHLIYISREKRPNMSHHYKAGAMNVLTRISGLMTNAPYMLNVDCDMYANNPKIVLHAMCLMLGLKQNESNCAFVQFPQMFYDEIKDDPFGNQMVIGFEILGRGMGGIQGPIYAGTGCFHTRQVIYGLSPSNTDINGKLMKEVLEQQFGYSEKFTKSVSETLYGLEEKTFCQDSVLSSIEAAYKVSSCSYERSTGWGNKVGWFYGSATEDVLTGMRIHARGWKSALCMPDPPAFMGCSAIGGPEFMIQRKRWATGLSEILFSKHNPTFVALTSKLQFRQSLAYTWILMWGLRCIPELSYAVLSAYCLITNTSFLPKVNEAAAMVPIALFLIQYIETLVSYLRVGLSVRAWWNNMRMSKINAASSQLFGVLGVILKLLGLSETVFEVTQKDQFTSNDEGNSTKADASVFTFSDSPIFVLPTTLLLLQLTALVMAFLVLQPPAHGGHGAGLLEIMCSIWVVLCFWPFLKGLLGKGKQGIPVLTILKAAGLALIFLHLSKRVSMV</sequence>
<dbReference type="GO" id="GO:0012505">
    <property type="term" value="C:endomembrane system"/>
    <property type="evidence" value="ECO:0007669"/>
    <property type="project" value="UniProtKB-SubCell"/>
</dbReference>
<evidence type="ECO:0000313" key="13">
    <source>
        <dbReference type="Proteomes" id="UP001163823"/>
    </source>
</evidence>
<feature type="active site" evidence="8">
    <location>
        <position position="459"/>
    </location>
</feature>
<feature type="active site" evidence="8">
    <location>
        <position position="135"/>
    </location>
</feature>
<feature type="binding site" evidence="10">
    <location>
        <position position="293"/>
    </location>
    <ligand>
        <name>Mn(2+)</name>
        <dbReference type="ChEBI" id="CHEBI:29035"/>
    </ligand>
</feature>
<organism evidence="12 13">
    <name type="scientific">Quillaja saponaria</name>
    <name type="common">Soap bark tree</name>
    <dbReference type="NCBI Taxonomy" id="32244"/>
    <lineage>
        <taxon>Eukaryota</taxon>
        <taxon>Viridiplantae</taxon>
        <taxon>Streptophyta</taxon>
        <taxon>Embryophyta</taxon>
        <taxon>Tracheophyta</taxon>
        <taxon>Spermatophyta</taxon>
        <taxon>Magnoliopsida</taxon>
        <taxon>eudicotyledons</taxon>
        <taxon>Gunneridae</taxon>
        <taxon>Pentapetalae</taxon>
        <taxon>rosids</taxon>
        <taxon>fabids</taxon>
        <taxon>Fabales</taxon>
        <taxon>Quillajaceae</taxon>
        <taxon>Quillaja</taxon>
    </lineage>
</organism>
<dbReference type="KEGG" id="qsa:O6P43_028657"/>
<name>A0AAD7PAW9_QUISA</name>
<dbReference type="Proteomes" id="UP001163823">
    <property type="component" value="Chromosome 12"/>
</dbReference>
<feature type="transmembrane region" description="Helical" evidence="11">
    <location>
        <begin position="47"/>
        <end position="72"/>
    </location>
</feature>
<feature type="binding site" evidence="9">
    <location>
        <position position="135"/>
    </location>
    <ligand>
        <name>UDP-alpha-D-glucose</name>
        <dbReference type="ChEBI" id="CHEBI:58885"/>
    </ligand>
</feature>
<dbReference type="GO" id="GO:0030244">
    <property type="term" value="P:cellulose biosynthetic process"/>
    <property type="evidence" value="ECO:0007669"/>
    <property type="project" value="InterPro"/>
</dbReference>
<dbReference type="SUPFAM" id="SSF53448">
    <property type="entry name" value="Nucleotide-diphospho-sugar transferases"/>
    <property type="match status" value="1"/>
</dbReference>
<evidence type="ECO:0000256" key="11">
    <source>
        <dbReference type="SAM" id="Phobius"/>
    </source>
</evidence>
<evidence type="ECO:0000256" key="4">
    <source>
        <dbReference type="ARBA" id="ARBA00022692"/>
    </source>
</evidence>
<reference evidence="12" key="1">
    <citation type="journal article" date="2023" name="Science">
        <title>Elucidation of the pathway for biosynthesis of saponin adjuvants from the soapbark tree.</title>
        <authorList>
            <person name="Reed J."/>
            <person name="Orme A."/>
            <person name="El-Demerdash A."/>
            <person name="Owen C."/>
            <person name="Martin L.B.B."/>
            <person name="Misra R.C."/>
            <person name="Kikuchi S."/>
            <person name="Rejzek M."/>
            <person name="Martin A.C."/>
            <person name="Harkess A."/>
            <person name="Leebens-Mack J."/>
            <person name="Louveau T."/>
            <person name="Stephenson M.J."/>
            <person name="Osbourn A."/>
        </authorList>
    </citation>
    <scope>NUCLEOTIDE SEQUENCE</scope>
    <source>
        <strain evidence="12">S10</strain>
    </source>
</reference>
<evidence type="ECO:0000256" key="8">
    <source>
        <dbReference type="PIRSR" id="PIRSR605150-1"/>
    </source>
</evidence>
<keyword evidence="13" id="KW-1185">Reference proteome</keyword>
<keyword evidence="5 11" id="KW-1133">Transmembrane helix</keyword>
<keyword evidence="3" id="KW-0808">Transferase</keyword>
<dbReference type="AlphaFoldDB" id="A0AAD7PAW9"/>
<evidence type="ECO:0000256" key="2">
    <source>
        <dbReference type="ARBA" id="ARBA00022676"/>
    </source>
</evidence>
<keyword evidence="4 11" id="KW-0812">Transmembrane</keyword>
<gene>
    <name evidence="12" type="ORF">O6P43_028657</name>
</gene>
<keyword evidence="2" id="KW-0328">Glycosyltransferase</keyword>
<feature type="transmembrane region" description="Helical" evidence="11">
    <location>
        <begin position="698"/>
        <end position="719"/>
    </location>
</feature>
<evidence type="ECO:0000256" key="10">
    <source>
        <dbReference type="PIRSR" id="PIRSR605150-3"/>
    </source>
</evidence>
<dbReference type="EMBL" id="JARAOO010000012">
    <property type="protein sequence ID" value="KAJ7948135.1"/>
    <property type="molecule type" value="Genomic_DNA"/>
</dbReference>
<keyword evidence="6 11" id="KW-0472">Membrane</keyword>
<evidence type="ECO:0000313" key="12">
    <source>
        <dbReference type="EMBL" id="KAJ7948135.1"/>
    </source>
</evidence>
<dbReference type="GO" id="GO:0016760">
    <property type="term" value="F:cellulose synthase (UDP-forming) activity"/>
    <property type="evidence" value="ECO:0007669"/>
    <property type="project" value="InterPro"/>
</dbReference>
<comment type="caution">
    <text evidence="12">The sequence shown here is derived from an EMBL/GenBank/DDBJ whole genome shotgun (WGS) entry which is preliminary data.</text>
</comment>
<dbReference type="InterPro" id="IPR005150">
    <property type="entry name" value="Cellulose_synth"/>
</dbReference>
<evidence type="ECO:0000256" key="5">
    <source>
        <dbReference type="ARBA" id="ARBA00022989"/>
    </source>
</evidence>
<dbReference type="PANTHER" id="PTHR13301">
    <property type="entry name" value="X-BOX TRANSCRIPTION FACTOR-RELATED"/>
    <property type="match status" value="1"/>
</dbReference>
<feature type="transmembrane region" description="Helical" evidence="11">
    <location>
        <begin position="571"/>
        <end position="594"/>
    </location>
</feature>
<feature type="binding site" evidence="10">
    <location>
        <position position="269"/>
    </location>
    <ligand>
        <name>Mn(2+)</name>
        <dbReference type="ChEBI" id="CHEBI:29035"/>
    </ligand>
</feature>
<feature type="transmembrane region" description="Helical" evidence="11">
    <location>
        <begin position="664"/>
        <end position="686"/>
    </location>
</feature>
<feature type="transmembrane region" description="Helical" evidence="11">
    <location>
        <begin position="725"/>
        <end position="744"/>
    </location>
</feature>
<keyword evidence="7" id="KW-0961">Cell wall biogenesis/degradation</keyword>
<dbReference type="Pfam" id="PF03552">
    <property type="entry name" value="Cellulose_synt"/>
    <property type="match status" value="2"/>
</dbReference>
<dbReference type="GO" id="GO:0016020">
    <property type="term" value="C:membrane"/>
    <property type="evidence" value="ECO:0007669"/>
    <property type="project" value="InterPro"/>
</dbReference>
<evidence type="ECO:0000256" key="3">
    <source>
        <dbReference type="ARBA" id="ARBA00022679"/>
    </source>
</evidence>
<dbReference type="GO" id="GO:0071555">
    <property type="term" value="P:cell wall organization"/>
    <property type="evidence" value="ECO:0007669"/>
    <property type="project" value="UniProtKB-KW"/>
</dbReference>
<comment type="subcellular location">
    <subcellularLocation>
        <location evidence="1">Endomembrane system</location>
        <topology evidence="1">Multi-pass membrane protein</topology>
    </subcellularLocation>
</comment>
<dbReference type="Gene3D" id="3.90.550.10">
    <property type="entry name" value="Spore Coat Polysaccharide Biosynthesis Protein SpsA, Chain A"/>
    <property type="match status" value="1"/>
</dbReference>
<feature type="transmembrane region" description="Helical" evidence="11">
    <location>
        <begin position="615"/>
        <end position="633"/>
    </location>
</feature>
<proteinExistence type="predicted"/>